<dbReference type="InterPro" id="IPR016169">
    <property type="entry name" value="FAD-bd_PCMH_sub2"/>
</dbReference>
<keyword evidence="8" id="KW-1185">Reference proteome</keyword>
<keyword evidence="4" id="KW-0274">FAD</keyword>
<gene>
    <name evidence="7" type="ORF">BD289DRAFT_500023</name>
</gene>
<evidence type="ECO:0000256" key="5">
    <source>
        <dbReference type="ARBA" id="ARBA00023002"/>
    </source>
</evidence>
<dbReference type="PANTHER" id="PTHR42973:SF39">
    <property type="entry name" value="FAD-BINDING PCMH-TYPE DOMAIN-CONTAINING PROTEIN"/>
    <property type="match status" value="1"/>
</dbReference>
<comment type="similarity">
    <text evidence="2">Belongs to the oxygen-dependent FAD-linked oxidoreductase family.</text>
</comment>
<dbReference type="Gene3D" id="3.40.462.20">
    <property type="match status" value="1"/>
</dbReference>
<dbReference type="InParanoid" id="A0A2T3A7S8"/>
<dbReference type="GO" id="GO:0016491">
    <property type="term" value="F:oxidoreductase activity"/>
    <property type="evidence" value="ECO:0007669"/>
    <property type="project" value="UniProtKB-KW"/>
</dbReference>
<evidence type="ECO:0000313" key="7">
    <source>
        <dbReference type="EMBL" id="PSR84416.1"/>
    </source>
</evidence>
<dbReference type="InterPro" id="IPR006094">
    <property type="entry name" value="Oxid_FAD_bind_N"/>
</dbReference>
<evidence type="ECO:0000256" key="1">
    <source>
        <dbReference type="ARBA" id="ARBA00001974"/>
    </source>
</evidence>
<evidence type="ECO:0000313" key="8">
    <source>
        <dbReference type="Proteomes" id="UP000241462"/>
    </source>
</evidence>
<comment type="cofactor">
    <cofactor evidence="1">
        <name>FAD</name>
        <dbReference type="ChEBI" id="CHEBI:57692"/>
    </cofactor>
</comment>
<dbReference type="Gene3D" id="3.30.465.10">
    <property type="match status" value="1"/>
</dbReference>
<evidence type="ECO:0000256" key="3">
    <source>
        <dbReference type="ARBA" id="ARBA00022630"/>
    </source>
</evidence>
<dbReference type="InterPro" id="IPR016166">
    <property type="entry name" value="FAD-bd_PCMH"/>
</dbReference>
<dbReference type="GO" id="GO:0071949">
    <property type="term" value="F:FAD binding"/>
    <property type="evidence" value="ECO:0007669"/>
    <property type="project" value="InterPro"/>
</dbReference>
<keyword evidence="3" id="KW-0285">Flavoprotein</keyword>
<dbReference type="OrthoDB" id="415825at2759"/>
<evidence type="ECO:0000256" key="4">
    <source>
        <dbReference type="ARBA" id="ARBA00022827"/>
    </source>
</evidence>
<evidence type="ECO:0000259" key="6">
    <source>
        <dbReference type="PROSITE" id="PS51387"/>
    </source>
</evidence>
<sequence length="400" mass="42651">MTASTPGPSPVETLLAHLGQSSYAGTVATPASDPALHSRLCSRWDTFSTTSPPLAASPSTEADVALLVRAARATGLDVSVRCGGHSTQRGAATATGLAIHLGQLQATALDKRRRLMHVDGGCLWDDVYRALDADGGSGLLAVGGGVWMVGVGGFLTGGGYSFWSAKFGMGCDQVVAARVVTGTGDVVVCDRDTHPELFWAIRGGSSNFGIVTRFTLRLYDEPPPGEKPLVGAIGFPGHCFDEVMKAVEVFYSRQTDSEAIVVSFVRLPPDGKPAIMIMPWVTGTPSYHATVLEPFTALGPAFNNTWVAATHSEFAHSADELFSIPGPTRRPGKGLQLRSLDFAWAAALWRDWLSFSADPRFAAAAVLIETHHYARLGDKVGGDNAWRNRNKHMYVRINAT</sequence>
<dbReference type="Pfam" id="PF01565">
    <property type="entry name" value="FAD_binding_4"/>
    <property type="match status" value="1"/>
</dbReference>
<protein>
    <recommendedName>
        <fullName evidence="6">FAD-binding PCMH-type domain-containing protein</fullName>
    </recommendedName>
</protein>
<dbReference type="InterPro" id="IPR036318">
    <property type="entry name" value="FAD-bd_PCMH-like_sf"/>
</dbReference>
<dbReference type="InterPro" id="IPR050416">
    <property type="entry name" value="FAD-linked_Oxidoreductase"/>
</dbReference>
<organism evidence="7 8">
    <name type="scientific">Coniella lustricola</name>
    <dbReference type="NCBI Taxonomy" id="2025994"/>
    <lineage>
        <taxon>Eukaryota</taxon>
        <taxon>Fungi</taxon>
        <taxon>Dikarya</taxon>
        <taxon>Ascomycota</taxon>
        <taxon>Pezizomycotina</taxon>
        <taxon>Sordariomycetes</taxon>
        <taxon>Sordariomycetidae</taxon>
        <taxon>Diaporthales</taxon>
        <taxon>Schizoparmaceae</taxon>
        <taxon>Coniella</taxon>
    </lineage>
</organism>
<proteinExistence type="inferred from homology"/>
<name>A0A2T3A7S8_9PEZI</name>
<accession>A0A2T3A7S8</accession>
<dbReference type="EMBL" id="KZ678443">
    <property type="protein sequence ID" value="PSR84416.1"/>
    <property type="molecule type" value="Genomic_DNA"/>
</dbReference>
<keyword evidence="5" id="KW-0560">Oxidoreductase</keyword>
<dbReference type="Proteomes" id="UP000241462">
    <property type="component" value="Unassembled WGS sequence"/>
</dbReference>
<dbReference type="PROSITE" id="PS51387">
    <property type="entry name" value="FAD_PCMH"/>
    <property type="match status" value="1"/>
</dbReference>
<dbReference type="STRING" id="2025994.A0A2T3A7S8"/>
<evidence type="ECO:0000256" key="2">
    <source>
        <dbReference type="ARBA" id="ARBA00005466"/>
    </source>
</evidence>
<reference evidence="7 8" key="1">
    <citation type="journal article" date="2018" name="Mycol. Prog.">
        <title>Coniella lustricola, a new species from submerged detritus.</title>
        <authorList>
            <person name="Raudabaugh D.B."/>
            <person name="Iturriaga T."/>
            <person name="Carver A."/>
            <person name="Mondo S."/>
            <person name="Pangilinan J."/>
            <person name="Lipzen A."/>
            <person name="He G."/>
            <person name="Amirebrahimi M."/>
            <person name="Grigoriev I.V."/>
            <person name="Miller A.N."/>
        </authorList>
    </citation>
    <scope>NUCLEOTIDE SEQUENCE [LARGE SCALE GENOMIC DNA]</scope>
    <source>
        <strain evidence="7 8">B22-T-1</strain>
    </source>
</reference>
<dbReference type="AlphaFoldDB" id="A0A2T3A7S8"/>
<dbReference type="SUPFAM" id="SSF56176">
    <property type="entry name" value="FAD-binding/transporter-associated domain-like"/>
    <property type="match status" value="1"/>
</dbReference>
<dbReference type="PANTHER" id="PTHR42973">
    <property type="entry name" value="BINDING OXIDOREDUCTASE, PUTATIVE (AFU_ORTHOLOGUE AFUA_1G17690)-RELATED"/>
    <property type="match status" value="1"/>
</dbReference>
<feature type="domain" description="FAD-binding PCMH-type" evidence="6">
    <location>
        <begin position="48"/>
        <end position="221"/>
    </location>
</feature>